<reference evidence="1" key="1">
    <citation type="submission" date="2022-06" db="EMBL/GenBank/DDBJ databases">
        <title>Genomic Encyclopedia of Archaeal and Bacterial Type Strains, Phase II (KMG-II): from individual species to whole genera.</title>
        <authorList>
            <person name="Goeker M."/>
        </authorList>
    </citation>
    <scope>NUCLEOTIDE SEQUENCE</scope>
    <source>
        <strain evidence="1">DSM 43935</strain>
    </source>
</reference>
<dbReference type="Proteomes" id="UP001206128">
    <property type="component" value="Unassembled WGS sequence"/>
</dbReference>
<keyword evidence="2" id="KW-1185">Reference proteome</keyword>
<evidence type="ECO:0000313" key="1">
    <source>
        <dbReference type="EMBL" id="MCP2165455.1"/>
    </source>
</evidence>
<organism evidence="1 2">
    <name type="scientific">Goodfellowiella coeruleoviolacea</name>
    <dbReference type="NCBI Taxonomy" id="334858"/>
    <lineage>
        <taxon>Bacteria</taxon>
        <taxon>Bacillati</taxon>
        <taxon>Actinomycetota</taxon>
        <taxon>Actinomycetes</taxon>
        <taxon>Pseudonocardiales</taxon>
        <taxon>Pseudonocardiaceae</taxon>
        <taxon>Goodfellowiella</taxon>
    </lineage>
</organism>
<evidence type="ECO:0000313" key="2">
    <source>
        <dbReference type="Proteomes" id="UP001206128"/>
    </source>
</evidence>
<gene>
    <name evidence="1" type="ORF">LX83_002313</name>
</gene>
<accession>A0AAE3KFY3</accession>
<sequence>MWWGRPVVGWNTGRVRMNSRAWRDPFHEVAWGVIVARFHELAGQHPELRHMAHIVDSVVECGGEQRLAALTSVHDLIVTARPVPQRPPIEVVIVRSPWSGYVGAGGVFIEHRSITGHDDRIFRPSAEAVPLFWRFMSYKFGVEPVRERPPSAVG</sequence>
<protein>
    <submittedName>
        <fullName evidence="1">Uncharacterized protein</fullName>
    </submittedName>
</protein>
<proteinExistence type="predicted"/>
<dbReference type="EMBL" id="JAMTCK010000005">
    <property type="protein sequence ID" value="MCP2165455.1"/>
    <property type="molecule type" value="Genomic_DNA"/>
</dbReference>
<comment type="caution">
    <text evidence="1">The sequence shown here is derived from an EMBL/GenBank/DDBJ whole genome shotgun (WGS) entry which is preliminary data.</text>
</comment>
<dbReference type="AlphaFoldDB" id="A0AAE3KFY3"/>
<name>A0AAE3KFY3_9PSEU</name>